<organism evidence="8 9">
    <name type="scientific">Vairimorpha necatrix</name>
    <dbReference type="NCBI Taxonomy" id="6039"/>
    <lineage>
        <taxon>Eukaryota</taxon>
        <taxon>Fungi</taxon>
        <taxon>Fungi incertae sedis</taxon>
        <taxon>Microsporidia</taxon>
        <taxon>Nosematidae</taxon>
        <taxon>Vairimorpha</taxon>
    </lineage>
</organism>
<keyword evidence="6 8" id="KW-0012">Acyltransferase</keyword>
<feature type="transmembrane region" description="Helical" evidence="7">
    <location>
        <begin position="42"/>
        <end position="64"/>
    </location>
</feature>
<dbReference type="InterPro" id="IPR049941">
    <property type="entry name" value="LPLAT_7/PORCN-like"/>
</dbReference>
<name>A0AAX4JA27_9MICR</name>
<feature type="transmembrane region" description="Helical" evidence="7">
    <location>
        <begin position="334"/>
        <end position="351"/>
    </location>
</feature>
<dbReference type="GeneID" id="90540617"/>
<evidence type="ECO:0000313" key="9">
    <source>
        <dbReference type="Proteomes" id="UP001334084"/>
    </source>
</evidence>
<dbReference type="AlphaFoldDB" id="A0AAX4JA27"/>
<comment type="subcellular location">
    <subcellularLocation>
        <location evidence="1">Membrane</location>
        <topology evidence="1">Multi-pass membrane protein</topology>
    </subcellularLocation>
</comment>
<dbReference type="RefSeq" id="XP_065328945.1">
    <property type="nucleotide sequence ID" value="XM_065472873.1"/>
</dbReference>
<sequence length="385" mass="44984">MIKYLLTHLTTSELRFLLALFLTVFFSLTLKQRKGMIHTTCAFIILYIAFGYFQLIYFSTAVILNFSLVAVFRLEEYSLTVINLAILYFFKIKGEDFDSQIEGTCDVSGILMLLTIKMSYLGKEFDMKKHAFSDFMGYIYFVPGLILGPVSSFKSYIESPQIQNLPCLRSFLISLVFLIVSKLGENFFPVKNLYLKNISIWKRLLNIYGYNFRQRCRFYFAWNFSNGCFLIQGFKDMLNINFILVETATSIKDLSMGWNIYTNKWLKECYFDKLKHRNVFLASLVTFTVSAMWHGIKPGYLIMFLSFCFAIPVIKGINKIILKHAPILYPVLSRIQMVFFVMYFSLPFFLLEVHKIIQVWSSVYFYGHIYCGVGLVLFALHSLYK</sequence>
<dbReference type="InterPro" id="IPR004299">
    <property type="entry name" value="MBOAT_fam"/>
</dbReference>
<evidence type="ECO:0000256" key="1">
    <source>
        <dbReference type="ARBA" id="ARBA00004141"/>
    </source>
</evidence>
<feature type="transmembrane region" description="Helical" evidence="7">
    <location>
        <begin position="302"/>
        <end position="322"/>
    </location>
</feature>
<keyword evidence="9" id="KW-1185">Reference proteome</keyword>
<evidence type="ECO:0000256" key="3">
    <source>
        <dbReference type="ARBA" id="ARBA00022692"/>
    </source>
</evidence>
<keyword evidence="4 7" id="KW-1133">Transmembrane helix</keyword>
<evidence type="ECO:0000313" key="8">
    <source>
        <dbReference type="EMBL" id="WUR02800.1"/>
    </source>
</evidence>
<keyword evidence="5 7" id="KW-0472">Membrane</keyword>
<dbReference type="PANTHER" id="PTHR13906">
    <property type="entry name" value="PORCUPINE"/>
    <property type="match status" value="1"/>
</dbReference>
<feature type="transmembrane region" description="Helical" evidence="7">
    <location>
        <begin position="14"/>
        <end position="30"/>
    </location>
</feature>
<dbReference type="EMBL" id="CP142728">
    <property type="protein sequence ID" value="WUR02800.1"/>
    <property type="molecule type" value="Genomic_DNA"/>
</dbReference>
<dbReference type="KEGG" id="vnx:VNE69_03021"/>
<gene>
    <name evidence="8" type="ORF">VNE69_03021</name>
</gene>
<dbReference type="Pfam" id="PF03062">
    <property type="entry name" value="MBOAT"/>
    <property type="match status" value="1"/>
</dbReference>
<proteinExistence type="predicted"/>
<feature type="transmembrane region" description="Helical" evidence="7">
    <location>
        <begin position="279"/>
        <end position="296"/>
    </location>
</feature>
<feature type="transmembrane region" description="Helical" evidence="7">
    <location>
        <begin position="137"/>
        <end position="157"/>
    </location>
</feature>
<evidence type="ECO:0000256" key="7">
    <source>
        <dbReference type="SAM" id="Phobius"/>
    </source>
</evidence>
<keyword evidence="3 7" id="KW-0812">Transmembrane</keyword>
<dbReference type="GO" id="GO:0016746">
    <property type="term" value="F:acyltransferase activity"/>
    <property type="evidence" value="ECO:0007669"/>
    <property type="project" value="UniProtKB-KW"/>
</dbReference>
<evidence type="ECO:0000256" key="4">
    <source>
        <dbReference type="ARBA" id="ARBA00022989"/>
    </source>
</evidence>
<keyword evidence="2" id="KW-0808">Transferase</keyword>
<protein>
    <submittedName>
        <fullName evidence="8">Lysophospholipid acyltransferase 1</fullName>
    </submittedName>
</protein>
<reference evidence="8" key="1">
    <citation type="journal article" date="2024" name="BMC Genomics">
        <title>Functional annotation of a divergent genome using sequence and structure-based similarity.</title>
        <authorList>
            <person name="Svedberg D."/>
            <person name="Winiger R.R."/>
            <person name="Berg A."/>
            <person name="Sharma H."/>
            <person name="Tellgren-Roth C."/>
            <person name="Debrunner-Vossbrinck B.A."/>
            <person name="Vossbrinck C.R."/>
            <person name="Barandun J."/>
        </authorList>
    </citation>
    <scope>NUCLEOTIDE SEQUENCE</scope>
    <source>
        <strain evidence="8">Illinois isolate</strain>
    </source>
</reference>
<evidence type="ECO:0000256" key="6">
    <source>
        <dbReference type="ARBA" id="ARBA00023315"/>
    </source>
</evidence>
<accession>A0AAX4JA27</accession>
<dbReference type="PANTHER" id="PTHR13906:SF4">
    <property type="entry name" value="LYSOPHOSPHOLIPID ACYLTRANSFERASE 6"/>
    <property type="match status" value="1"/>
</dbReference>
<evidence type="ECO:0000256" key="2">
    <source>
        <dbReference type="ARBA" id="ARBA00022679"/>
    </source>
</evidence>
<evidence type="ECO:0000256" key="5">
    <source>
        <dbReference type="ARBA" id="ARBA00023136"/>
    </source>
</evidence>
<dbReference type="Proteomes" id="UP001334084">
    <property type="component" value="Chromosome 3"/>
</dbReference>
<feature type="transmembrane region" description="Helical" evidence="7">
    <location>
        <begin position="363"/>
        <end position="384"/>
    </location>
</feature>
<dbReference type="GO" id="GO:0030258">
    <property type="term" value="P:lipid modification"/>
    <property type="evidence" value="ECO:0007669"/>
    <property type="project" value="TreeGrafter"/>
</dbReference>
<dbReference type="GO" id="GO:0016020">
    <property type="term" value="C:membrane"/>
    <property type="evidence" value="ECO:0007669"/>
    <property type="project" value="UniProtKB-SubCell"/>
</dbReference>